<dbReference type="EMBL" id="AM889137">
    <property type="protein sequence ID" value="CBA07651.1"/>
    <property type="molecule type" value="Genomic_DNA"/>
</dbReference>
<dbReference type="AlphaFoldDB" id="C6SE14"/>
<proteinExistence type="predicted"/>
<name>C6SE14_NEIME</name>
<accession>C6SE14</accession>
<reference evidence="1" key="1">
    <citation type="journal article" date="2008" name="Proc. Natl. Acad. Sci. U.S.A.">
        <title>Whole-genome comparison of disease and carriage strains provides insights into virulence evolution in Neisseria meningitidis.</title>
        <authorList>
            <person name="Schoen C."/>
            <person name="Blom J."/>
            <person name="Claus H."/>
            <person name="Schramm-Glueck A."/>
            <person name="Brandt P."/>
            <person name="Mueller T."/>
            <person name="Goesmann A."/>
            <person name="Joseph B."/>
            <person name="Konietzny S."/>
            <person name="Kurzai O."/>
            <person name="Schmitt C."/>
            <person name="Friedrich T."/>
            <person name="Linke B."/>
            <person name="Vogel U."/>
            <person name="Frosch M."/>
        </authorList>
    </citation>
    <scope>NUCLEOTIDE SEQUENCE</scope>
    <source>
        <strain evidence="1">Alpha153</strain>
    </source>
</reference>
<gene>
    <name evidence="1" type="ORF">NME_1532</name>
</gene>
<organism evidence="1">
    <name type="scientific">Neisseria meningitidis alpha153</name>
    <dbReference type="NCBI Taxonomy" id="663926"/>
    <lineage>
        <taxon>Bacteria</taxon>
        <taxon>Pseudomonadati</taxon>
        <taxon>Pseudomonadota</taxon>
        <taxon>Betaproteobacteria</taxon>
        <taxon>Neisseriales</taxon>
        <taxon>Neisseriaceae</taxon>
        <taxon>Neisseria</taxon>
    </lineage>
</organism>
<evidence type="ECO:0000313" key="1">
    <source>
        <dbReference type="EMBL" id="CBA07651.1"/>
    </source>
</evidence>
<sequence>MLSLLIKNMVSSSLKILVTQTIKLNQLIHIRTNPRCRNFE</sequence>
<protein>
    <submittedName>
        <fullName evidence="1">Uncharacterized protein</fullName>
    </submittedName>
</protein>